<evidence type="ECO:0000259" key="12">
    <source>
        <dbReference type="Pfam" id="PF04057"/>
    </source>
</evidence>
<evidence type="ECO:0000259" key="14">
    <source>
        <dbReference type="Pfam" id="PF16900"/>
    </source>
</evidence>
<protein>
    <recommendedName>
        <fullName evidence="9">Replication protein A subunit</fullName>
    </recommendedName>
</protein>
<feature type="domain" description="Replication factor A C-terminal" evidence="13">
    <location>
        <begin position="450"/>
        <end position="593"/>
    </location>
</feature>
<dbReference type="InterPro" id="IPR031657">
    <property type="entry name" value="REPA_OB_2"/>
</dbReference>
<dbReference type="InterPro" id="IPR004365">
    <property type="entry name" value="NA-bd_OB_tRNA"/>
</dbReference>
<dbReference type="FunFam" id="2.40.50.140:FF:000090">
    <property type="entry name" value="Replication protein A subunit"/>
    <property type="match status" value="1"/>
</dbReference>
<dbReference type="NCBIfam" id="TIGR00617">
    <property type="entry name" value="rpa1"/>
    <property type="match status" value="1"/>
</dbReference>
<dbReference type="FunFam" id="2.40.50.140:FF:000041">
    <property type="entry name" value="Replication protein A subunit"/>
    <property type="match status" value="1"/>
</dbReference>
<evidence type="ECO:0000256" key="4">
    <source>
        <dbReference type="ARBA" id="ARBA00022723"/>
    </source>
</evidence>
<keyword evidence="6 9" id="KW-0862">Zinc</keyword>
<evidence type="ECO:0000256" key="8">
    <source>
        <dbReference type="ARBA" id="ARBA00023242"/>
    </source>
</evidence>
<evidence type="ECO:0000256" key="2">
    <source>
        <dbReference type="ARBA" id="ARBA00005690"/>
    </source>
</evidence>
<evidence type="ECO:0000256" key="3">
    <source>
        <dbReference type="ARBA" id="ARBA00022705"/>
    </source>
</evidence>
<dbReference type="CDD" id="cd04477">
    <property type="entry name" value="RPA1N"/>
    <property type="match status" value="1"/>
</dbReference>
<dbReference type="GO" id="GO:0005662">
    <property type="term" value="C:DNA replication factor A complex"/>
    <property type="evidence" value="ECO:0007669"/>
    <property type="project" value="UniProtKB-ARBA"/>
</dbReference>
<comment type="similarity">
    <text evidence="2 9">Belongs to the replication factor A protein 1 family.</text>
</comment>
<dbReference type="EMBL" id="SEKV01000272">
    <property type="protein sequence ID" value="TFY60077.1"/>
    <property type="molecule type" value="Genomic_DNA"/>
</dbReference>
<evidence type="ECO:0000256" key="9">
    <source>
        <dbReference type="RuleBase" id="RU364130"/>
    </source>
</evidence>
<evidence type="ECO:0000313" key="17">
    <source>
        <dbReference type="Proteomes" id="UP000298390"/>
    </source>
</evidence>
<dbReference type="PANTHER" id="PTHR47165:SF4">
    <property type="entry name" value="OS03G0429900 PROTEIN"/>
    <property type="match status" value="1"/>
</dbReference>
<feature type="domain" description="OB" evidence="11">
    <location>
        <begin position="183"/>
        <end position="267"/>
    </location>
</feature>
<evidence type="ECO:0000313" key="15">
    <source>
        <dbReference type="EMBL" id="KAH9832916.1"/>
    </source>
</evidence>
<dbReference type="FunFam" id="2.40.50.140:FF:000064">
    <property type="entry name" value="Replication protein A subunit"/>
    <property type="match status" value="1"/>
</dbReference>
<dbReference type="GO" id="GO:0007004">
    <property type="term" value="P:telomere maintenance via telomerase"/>
    <property type="evidence" value="ECO:0007669"/>
    <property type="project" value="UniProtKB-ARBA"/>
</dbReference>
<name>A0A4Y9YET0_9APHY</name>
<comment type="subunit">
    <text evidence="9">Component of the heterotrimeric canonical replication protein A complex (RPA).</text>
</comment>
<evidence type="ECO:0000259" key="11">
    <source>
        <dbReference type="Pfam" id="PF01336"/>
    </source>
</evidence>
<evidence type="ECO:0000256" key="5">
    <source>
        <dbReference type="ARBA" id="ARBA00022771"/>
    </source>
</evidence>
<dbReference type="OrthoDB" id="1751331at2759"/>
<keyword evidence="8 9" id="KW-0539">Nucleus</keyword>
<evidence type="ECO:0000256" key="10">
    <source>
        <dbReference type="SAM" id="MobiDB-lite"/>
    </source>
</evidence>
<reference evidence="16 17" key="1">
    <citation type="submission" date="2019-01" db="EMBL/GenBank/DDBJ databases">
        <title>Genome sequencing of the rare red list fungi Fomitopsis rosea.</title>
        <authorList>
            <person name="Buettner E."/>
            <person name="Kellner H."/>
        </authorList>
    </citation>
    <scope>NUCLEOTIDE SEQUENCE [LARGE SCALE GENOMIC DNA]</scope>
    <source>
        <strain evidence="16 17">DSM 105464</strain>
    </source>
</reference>
<evidence type="ECO:0000259" key="13">
    <source>
        <dbReference type="Pfam" id="PF08646"/>
    </source>
</evidence>
<reference evidence="15 18" key="2">
    <citation type="journal article" date="2021" name="Environ. Microbiol.">
        <title>Gene family expansions and transcriptome signatures uncover fungal adaptations to wood decay.</title>
        <authorList>
            <person name="Hage H."/>
            <person name="Miyauchi S."/>
            <person name="Viragh M."/>
            <person name="Drula E."/>
            <person name="Min B."/>
            <person name="Chaduli D."/>
            <person name="Navarro D."/>
            <person name="Favel A."/>
            <person name="Norest M."/>
            <person name="Lesage-Meessen L."/>
            <person name="Balint B."/>
            <person name="Merenyi Z."/>
            <person name="de Eugenio L."/>
            <person name="Morin E."/>
            <person name="Martinez A.T."/>
            <person name="Baldrian P."/>
            <person name="Stursova M."/>
            <person name="Martinez M.J."/>
            <person name="Novotny C."/>
            <person name="Magnuson J.K."/>
            <person name="Spatafora J.W."/>
            <person name="Maurice S."/>
            <person name="Pangilinan J."/>
            <person name="Andreopoulos W."/>
            <person name="LaButti K."/>
            <person name="Hundley H."/>
            <person name="Na H."/>
            <person name="Kuo A."/>
            <person name="Barry K."/>
            <person name="Lipzen A."/>
            <person name="Henrissat B."/>
            <person name="Riley R."/>
            <person name="Ahrendt S."/>
            <person name="Nagy L.G."/>
            <person name="Grigoriev I.V."/>
            <person name="Martin F."/>
            <person name="Rosso M.N."/>
        </authorList>
    </citation>
    <scope>NUCLEOTIDE SEQUENCE [LARGE SCALE GENOMIC DNA]</scope>
    <source>
        <strain evidence="15 18">CIRM-BRFM 1785</strain>
    </source>
</reference>
<feature type="domain" description="Replication factor-A protein 1 N-terminal" evidence="12">
    <location>
        <begin position="24"/>
        <end position="111"/>
    </location>
</feature>
<dbReference type="Proteomes" id="UP000814176">
    <property type="component" value="Unassembled WGS sequence"/>
</dbReference>
<dbReference type="GO" id="GO:0006310">
    <property type="term" value="P:DNA recombination"/>
    <property type="evidence" value="ECO:0007669"/>
    <property type="project" value="InterPro"/>
</dbReference>
<dbReference type="GeneID" id="72007238"/>
<keyword evidence="4 9" id="KW-0479">Metal-binding</keyword>
<dbReference type="InterPro" id="IPR012340">
    <property type="entry name" value="NA-bd_OB-fold"/>
</dbReference>
<evidence type="ECO:0000256" key="6">
    <source>
        <dbReference type="ARBA" id="ARBA00022833"/>
    </source>
</evidence>
<gene>
    <name evidence="15" type="ORF">C8Q71DRAFT_839838</name>
    <name evidence="16" type="ORF">EVJ58_g5375</name>
</gene>
<dbReference type="CDD" id="cd04475">
    <property type="entry name" value="RPA1_DBD_B"/>
    <property type="match status" value="1"/>
</dbReference>
<dbReference type="Gene3D" id="2.40.50.140">
    <property type="entry name" value="Nucleic acid-binding proteins"/>
    <property type="match status" value="4"/>
</dbReference>
<dbReference type="InterPro" id="IPR007199">
    <property type="entry name" value="Rep_factor-A_N"/>
</dbReference>
<dbReference type="CDD" id="cd04474">
    <property type="entry name" value="RPA1_DBD_A"/>
    <property type="match status" value="1"/>
</dbReference>
<evidence type="ECO:0000256" key="7">
    <source>
        <dbReference type="ARBA" id="ARBA00023125"/>
    </source>
</evidence>
<feature type="region of interest" description="Disordered" evidence="10">
    <location>
        <begin position="121"/>
        <end position="166"/>
    </location>
</feature>
<dbReference type="GO" id="GO:0008270">
    <property type="term" value="F:zinc ion binding"/>
    <property type="evidence" value="ECO:0007669"/>
    <property type="project" value="UniProtKB-KW"/>
</dbReference>
<dbReference type="InterPro" id="IPR013955">
    <property type="entry name" value="Rep_factor-A_C"/>
</dbReference>
<dbReference type="GO" id="GO:0006281">
    <property type="term" value="P:DNA repair"/>
    <property type="evidence" value="ECO:0007669"/>
    <property type="project" value="InterPro"/>
</dbReference>
<keyword evidence="7 9" id="KW-0238">DNA-binding</keyword>
<dbReference type="Pfam" id="PF01336">
    <property type="entry name" value="tRNA_anti-codon"/>
    <property type="match status" value="1"/>
</dbReference>
<dbReference type="RefSeq" id="XP_047775682.1">
    <property type="nucleotide sequence ID" value="XM_047926506.1"/>
</dbReference>
<dbReference type="EMBL" id="JADCUA010000020">
    <property type="protein sequence ID" value="KAH9832916.1"/>
    <property type="molecule type" value="Genomic_DNA"/>
</dbReference>
<keyword evidence="18" id="KW-1185">Reference proteome</keyword>
<dbReference type="AlphaFoldDB" id="A0A4Y9YET0"/>
<dbReference type="STRING" id="34475.A0A4Y9YET0"/>
<evidence type="ECO:0000313" key="18">
    <source>
        <dbReference type="Proteomes" id="UP000814176"/>
    </source>
</evidence>
<dbReference type="InterPro" id="IPR047192">
    <property type="entry name" value="Euk_RPA1_DBD_C"/>
</dbReference>
<accession>A0A4Y9YET0</accession>
<proteinExistence type="inferred from homology"/>
<evidence type="ECO:0000256" key="1">
    <source>
        <dbReference type="ARBA" id="ARBA00004123"/>
    </source>
</evidence>
<organism evidence="16 17">
    <name type="scientific">Rhodofomes roseus</name>
    <dbReference type="NCBI Taxonomy" id="34475"/>
    <lineage>
        <taxon>Eukaryota</taxon>
        <taxon>Fungi</taxon>
        <taxon>Dikarya</taxon>
        <taxon>Basidiomycota</taxon>
        <taxon>Agaricomycotina</taxon>
        <taxon>Agaricomycetes</taxon>
        <taxon>Polyporales</taxon>
        <taxon>Rhodofomes</taxon>
    </lineage>
</organism>
<feature type="domain" description="Replication protein A OB" evidence="14">
    <location>
        <begin position="292"/>
        <end position="387"/>
    </location>
</feature>
<dbReference type="GO" id="GO:0006260">
    <property type="term" value="P:DNA replication"/>
    <property type="evidence" value="ECO:0007669"/>
    <property type="project" value="UniProtKB-KW"/>
</dbReference>
<dbReference type="FunFam" id="2.40.50.140:FF:000117">
    <property type="entry name" value="Replication protein A subunit"/>
    <property type="match status" value="1"/>
</dbReference>
<dbReference type="GO" id="GO:0000781">
    <property type="term" value="C:chromosome, telomeric region"/>
    <property type="evidence" value="ECO:0007669"/>
    <property type="project" value="UniProtKB-ARBA"/>
</dbReference>
<dbReference type="PANTHER" id="PTHR47165">
    <property type="entry name" value="OS03G0429900 PROTEIN"/>
    <property type="match status" value="1"/>
</dbReference>
<dbReference type="Pfam" id="PF04057">
    <property type="entry name" value="Rep-A_N"/>
    <property type="match status" value="1"/>
</dbReference>
<dbReference type="GO" id="GO:0003677">
    <property type="term" value="F:DNA binding"/>
    <property type="evidence" value="ECO:0007669"/>
    <property type="project" value="UniProtKB-KW"/>
</dbReference>
<comment type="subcellular location">
    <subcellularLocation>
        <location evidence="1 9">Nucleus</location>
    </subcellularLocation>
</comment>
<feature type="compositionally biased region" description="Low complexity" evidence="10">
    <location>
        <begin position="125"/>
        <end position="166"/>
    </location>
</feature>
<keyword evidence="3 9" id="KW-0235">DNA replication</keyword>
<comment type="caution">
    <text evidence="16">The sequence shown here is derived from an EMBL/GenBank/DDBJ whole genome shotgun (WGS) entry which is preliminary data.</text>
</comment>
<evidence type="ECO:0000313" key="16">
    <source>
        <dbReference type="EMBL" id="TFY60077.1"/>
    </source>
</evidence>
<dbReference type="SUPFAM" id="SSF50249">
    <property type="entry name" value="Nucleic acid-binding proteins"/>
    <property type="match status" value="4"/>
</dbReference>
<dbReference type="CDD" id="cd04476">
    <property type="entry name" value="RPA1_DBD_C"/>
    <property type="match status" value="1"/>
</dbReference>
<sequence length="605" mass="67282">MALEHQLTAGICARLADVTNIEDDILDSHPTIQFLSFKKVAPTTAGATTVDRYRIIVSDGEHFLQAMLATQLNHLIEEERIKKHSIAVIEKFSCNLVQEKRLLIILALRLVSKEVPKIGNPTALQPPNAGAPTANTTPAPGAASSSTTPAPAAAPQQPPRQQGRAGRTAIYPIESLSPYQNNWTIKARVVQKSDIRTWSNQRGEGKLFSITLMDETGEIKATGFNQAVDELYDKIQEGKVYYISRARVNLAKKKFSNVQNEYELNLERNTEIEECTDVTNMPSIRYNFVELAKLTDLTKDSVCDVIGIVKEVTPLTELISKAGKTLQKRELTLVDRSGYAVRLTLWGKQAESFVGDDQPVVAVKAANVSDFGGRSLSMFTTSIMQANPDIPEAHALRGWYDAAGSAQTYQAYSNAGAGAGSFTQFDRAEILPLNEVKTRELGASDKVETFSARATVMHIKTDTIAYPACQTQGCSKKVLESHDGWRCEKCNKSWDKPNYRYIFPMACADYSGQAWLQGFNEVGEALFGMPANEIIEIRERNDIEFTKVVERAVGTAYNFACRARQETFNDMTRVRYTIQKIMPQNYGEEGKYLADLLRRSDWAKS</sequence>
<dbReference type="Pfam" id="PF16900">
    <property type="entry name" value="REPA_OB_2"/>
    <property type="match status" value="1"/>
</dbReference>
<dbReference type="Proteomes" id="UP000298390">
    <property type="component" value="Unassembled WGS sequence"/>
</dbReference>
<dbReference type="Pfam" id="PF08646">
    <property type="entry name" value="Rep_fac-A_C"/>
    <property type="match status" value="1"/>
</dbReference>
<keyword evidence="5 9" id="KW-0863">Zinc-finger</keyword>
<comment type="function">
    <text evidence="9">As part of the replication protein A (RPA/RP-A), a single-stranded DNA-binding heterotrimeric complex, may play an essential role in DNA replication, recombination and repair. Binds and stabilizes single-stranded DNA intermediates, preventing complementary DNA reannealing and recruiting different proteins involved in DNA metabolism.</text>
</comment>
<dbReference type="InterPro" id="IPR004591">
    <property type="entry name" value="Rfa1"/>
</dbReference>